<proteinExistence type="predicted"/>
<accession>A0AAD1X4F2</accession>
<reference evidence="1" key="1">
    <citation type="submission" date="2023-07" db="EMBL/GenBank/DDBJ databases">
        <authorList>
            <consortium name="AG Swart"/>
            <person name="Singh M."/>
            <person name="Singh A."/>
            <person name="Seah K."/>
            <person name="Emmerich C."/>
        </authorList>
    </citation>
    <scope>NUCLEOTIDE SEQUENCE</scope>
    <source>
        <strain evidence="1">DP1</strain>
    </source>
</reference>
<dbReference type="Proteomes" id="UP001295684">
    <property type="component" value="Unassembled WGS sequence"/>
</dbReference>
<evidence type="ECO:0000313" key="2">
    <source>
        <dbReference type="Proteomes" id="UP001295684"/>
    </source>
</evidence>
<organism evidence="1 2">
    <name type="scientific">Euplotes crassus</name>
    <dbReference type="NCBI Taxonomy" id="5936"/>
    <lineage>
        <taxon>Eukaryota</taxon>
        <taxon>Sar</taxon>
        <taxon>Alveolata</taxon>
        <taxon>Ciliophora</taxon>
        <taxon>Intramacronucleata</taxon>
        <taxon>Spirotrichea</taxon>
        <taxon>Hypotrichia</taxon>
        <taxon>Euplotida</taxon>
        <taxon>Euplotidae</taxon>
        <taxon>Moneuplotes</taxon>
    </lineage>
</organism>
<name>A0AAD1X4F2_EUPCR</name>
<sequence>MEKKQAIRSFEKLRENGLLGSVYKVGFGGDRFVGRETEMERGVLGLIGSFGHSINVMKFYGDISECCYLLNSLCRSSRELWMRYRQAFVNGLWKECDRRMMRGSCDFNADFIDYFNGMKNYFELYLYKYLIILQTEEAIIEFCEFIRHFKNRDLIKFQKISIHYQKGMGCDILNHPFNVLEEQSLDTSCIQVEGLSKFYPWRGDHIIKYTHRAKLSMLTSKPQVNFLRHTGNGMIKEVDQICFDDIFFMYLNDFDKLSELIAPTIRYSCKEINFEHYPLEELSNENTMSDMNEKLVKIFPNLDMVTFSPELCFCKLINTDLFIEYVQEGTTLKSSDPKTPWAVMRKCKVFYNNLSSEGYGSFSASRVVVNYAGLPQYRQFYRTKIDSIIAIENIHSKSTHYLSELDSFLLKTESKIFIEDNDSKLSDYEIIIEPQEFELLVGERTLTSHRPSRCENLELMFTKACASKDFFSALKGCKWTHFDLSISNLRDTHLFLAELLSFEVTRLTLEVDYYDLEKITLKAKAALMSKILASNSIKEISIIISSGAQTAKRVDQEYQQMLERVFGEEPDLEFCQNLYFEVVIND</sequence>
<dbReference type="AlphaFoldDB" id="A0AAD1X4F2"/>
<keyword evidence="2" id="KW-1185">Reference proteome</keyword>
<gene>
    <name evidence="1" type="ORF">ECRASSUSDP1_LOCUS3964</name>
</gene>
<protein>
    <submittedName>
        <fullName evidence="1">Uncharacterized protein</fullName>
    </submittedName>
</protein>
<dbReference type="EMBL" id="CAMPGE010003794">
    <property type="protein sequence ID" value="CAI2362638.1"/>
    <property type="molecule type" value="Genomic_DNA"/>
</dbReference>
<comment type="caution">
    <text evidence="1">The sequence shown here is derived from an EMBL/GenBank/DDBJ whole genome shotgun (WGS) entry which is preliminary data.</text>
</comment>
<evidence type="ECO:0000313" key="1">
    <source>
        <dbReference type="EMBL" id="CAI2362638.1"/>
    </source>
</evidence>